<dbReference type="CDD" id="cd04301">
    <property type="entry name" value="NAT_SF"/>
    <property type="match status" value="1"/>
</dbReference>
<dbReference type="Proteomes" id="UP000233742">
    <property type="component" value="Chromosome"/>
</dbReference>
<evidence type="ECO:0000313" key="5">
    <source>
        <dbReference type="Proteomes" id="UP000233742"/>
    </source>
</evidence>
<proteinExistence type="predicted"/>
<dbReference type="SUPFAM" id="SSF55729">
    <property type="entry name" value="Acyl-CoA N-acyltransferases (Nat)"/>
    <property type="match status" value="1"/>
</dbReference>
<evidence type="ECO:0000259" key="3">
    <source>
        <dbReference type="PROSITE" id="PS51186"/>
    </source>
</evidence>
<dbReference type="Gene3D" id="3.40.630.30">
    <property type="match status" value="1"/>
</dbReference>
<dbReference type="InterPro" id="IPR000182">
    <property type="entry name" value="GNAT_dom"/>
</dbReference>
<dbReference type="PANTHER" id="PTHR43877">
    <property type="entry name" value="AMINOALKYLPHOSPHONATE N-ACETYLTRANSFERASE-RELATED-RELATED"/>
    <property type="match status" value="1"/>
</dbReference>
<gene>
    <name evidence="4" type="ORF">CUV01_03425</name>
</gene>
<keyword evidence="5" id="KW-1185">Reference proteome</keyword>
<dbReference type="EMBL" id="CP025408">
    <property type="protein sequence ID" value="AUH32558.1"/>
    <property type="molecule type" value="Genomic_DNA"/>
</dbReference>
<dbReference type="InterPro" id="IPR016181">
    <property type="entry name" value="Acyl_CoA_acyltransferase"/>
</dbReference>
<reference evidence="4 5" key="1">
    <citation type="submission" date="2017-12" db="EMBL/GenBank/DDBJ databases">
        <authorList>
            <person name="Hurst M.R.H."/>
        </authorList>
    </citation>
    <scope>NUCLEOTIDE SEQUENCE [LARGE SCALE GENOMIC DNA]</scope>
    <source>
        <strain evidence="4 5">BM15</strain>
    </source>
</reference>
<keyword evidence="1 4" id="KW-0808">Transferase</keyword>
<evidence type="ECO:0000256" key="2">
    <source>
        <dbReference type="ARBA" id="ARBA00023315"/>
    </source>
</evidence>
<evidence type="ECO:0000256" key="1">
    <source>
        <dbReference type="ARBA" id="ARBA00022679"/>
    </source>
</evidence>
<dbReference type="AlphaFoldDB" id="A0A2K9ECA5"/>
<dbReference type="KEGG" id="paro:CUV01_03425"/>
<sequence length="206" mass="22004">MTQPHVTDGPGFVIQAGIRPDYLDAVAEGYWQAFAGKLRYPLGPKSKCIAFLRDVMNPACAISAVSDDGRLLGVAGLKSRQSGFVGGDFRDLVRAYGLLSAIVRSPLISLLERPVEDGILLMDGIFVTPDARGLGVGTALLSTIETYAAELGHGQVRLDVVDSNPRARSLYERQGFVAQSETSTGILAPLLGFRRATTMMKPVPAV</sequence>
<dbReference type="Pfam" id="PF00583">
    <property type="entry name" value="Acetyltransf_1"/>
    <property type="match status" value="1"/>
</dbReference>
<feature type="domain" description="N-acetyltransferase" evidence="3">
    <location>
        <begin position="13"/>
        <end position="206"/>
    </location>
</feature>
<dbReference type="InterPro" id="IPR050832">
    <property type="entry name" value="Bact_Acetyltransf"/>
</dbReference>
<name>A0A2K9ECA5_9RHOB</name>
<dbReference type="OrthoDB" id="273614at2"/>
<dbReference type="GO" id="GO:0016747">
    <property type="term" value="F:acyltransferase activity, transferring groups other than amino-acyl groups"/>
    <property type="evidence" value="ECO:0007669"/>
    <property type="project" value="InterPro"/>
</dbReference>
<organism evidence="4 5">
    <name type="scientific">Paracoccus tegillarcae</name>
    <dbReference type="NCBI Taxonomy" id="1529068"/>
    <lineage>
        <taxon>Bacteria</taxon>
        <taxon>Pseudomonadati</taxon>
        <taxon>Pseudomonadota</taxon>
        <taxon>Alphaproteobacteria</taxon>
        <taxon>Rhodobacterales</taxon>
        <taxon>Paracoccaceae</taxon>
        <taxon>Paracoccus</taxon>
    </lineage>
</organism>
<dbReference type="RefSeq" id="WP_101459233.1">
    <property type="nucleotide sequence ID" value="NZ_CP025408.1"/>
</dbReference>
<evidence type="ECO:0000313" key="4">
    <source>
        <dbReference type="EMBL" id="AUH32558.1"/>
    </source>
</evidence>
<keyword evidence="2" id="KW-0012">Acyltransferase</keyword>
<accession>A0A2K9ECA5</accession>
<dbReference type="PROSITE" id="PS51186">
    <property type="entry name" value="GNAT"/>
    <property type="match status" value="1"/>
</dbReference>
<protein>
    <submittedName>
        <fullName evidence="4">N-acetyltransferase</fullName>
    </submittedName>
</protein>
<dbReference type="PANTHER" id="PTHR43877:SF2">
    <property type="entry name" value="AMINOALKYLPHOSPHONATE N-ACETYLTRANSFERASE-RELATED"/>
    <property type="match status" value="1"/>
</dbReference>